<sequence length="594" mass="65301">MDATRCALPWLCAFLAAVWVAVEGPSPVLFPAFREAVPPAAPAAPSEAELPAERCRPEGDVHEPKVALHLGHPAWTLAVGWPAGEGDWHVAAGQEVSFLVRYTVPQPPWPCGSPLEANIFAWFRSTSGHILFAAPALADNATDLQLGRLRIAFRAQDPGDYHVQVLELSPLGKQFARARQAGKIRKLVVELQTSDPAAPTPTPRSGAGNSSLIQLPPRRCELGRDTFTHGRWVKSSSLQSRDCKAVACARDGWVYLSPSCYWNSYCPEAALERAAWSGRTLWIAFLGSSITRGTPHALLDWLAPGSRGFFSEHRSQLPGVGTAVKCWGWFDTQVGNLRASYSDFRIASYSEGESRAAFGRLAQIMREGADVIVVEFEVVKPVMEGLRQLNQTLQEFQGTLVLAAKKLGPWHSKYQCWVKLPNETWIDGVKGEFHRVFSDWPEAMRAKLNAQVIFVDENPWALPLFFDMESRQGRSQHWHYYSDKPGRGVWGTLPAASGQAYLSYLLSHARARQSGASPTSESGVFRVCTECMLKACCPWVAPVAQPLHTLSNWSHDFVPLASISMSSCAEGDRTRGLASSPGQRSQKQAKASKS</sequence>
<feature type="compositionally biased region" description="Polar residues" evidence="1">
    <location>
        <begin position="580"/>
        <end position="594"/>
    </location>
</feature>
<evidence type="ECO:0000313" key="4">
    <source>
        <dbReference type="Proteomes" id="UP000604046"/>
    </source>
</evidence>
<gene>
    <name evidence="3" type="primary">CPK1</name>
    <name evidence="3" type="ORF">SNAT2548_LOCUS28551</name>
</gene>
<protein>
    <submittedName>
        <fullName evidence="3">CPK1 protein</fullName>
    </submittedName>
</protein>
<reference evidence="3" key="1">
    <citation type="submission" date="2021-02" db="EMBL/GenBank/DDBJ databases">
        <authorList>
            <person name="Dougan E. K."/>
            <person name="Rhodes N."/>
            <person name="Thang M."/>
            <person name="Chan C."/>
        </authorList>
    </citation>
    <scope>NUCLEOTIDE SEQUENCE</scope>
</reference>
<organism evidence="3 4">
    <name type="scientific">Symbiodinium natans</name>
    <dbReference type="NCBI Taxonomy" id="878477"/>
    <lineage>
        <taxon>Eukaryota</taxon>
        <taxon>Sar</taxon>
        <taxon>Alveolata</taxon>
        <taxon>Dinophyceae</taxon>
        <taxon>Suessiales</taxon>
        <taxon>Symbiodiniaceae</taxon>
        <taxon>Symbiodinium</taxon>
    </lineage>
</organism>
<dbReference type="Proteomes" id="UP000604046">
    <property type="component" value="Unassembled WGS sequence"/>
</dbReference>
<proteinExistence type="predicted"/>
<evidence type="ECO:0000256" key="2">
    <source>
        <dbReference type="SAM" id="SignalP"/>
    </source>
</evidence>
<keyword evidence="4" id="KW-1185">Reference proteome</keyword>
<keyword evidence="2" id="KW-0732">Signal</keyword>
<evidence type="ECO:0000313" key="3">
    <source>
        <dbReference type="EMBL" id="CAE7509878.1"/>
    </source>
</evidence>
<feature type="chain" id="PRO_5032276374" evidence="2">
    <location>
        <begin position="25"/>
        <end position="594"/>
    </location>
</feature>
<dbReference type="EMBL" id="CAJNDS010002522">
    <property type="protein sequence ID" value="CAE7509878.1"/>
    <property type="molecule type" value="Genomic_DNA"/>
</dbReference>
<feature type="signal peptide" evidence="2">
    <location>
        <begin position="1"/>
        <end position="24"/>
    </location>
</feature>
<comment type="caution">
    <text evidence="3">The sequence shown here is derived from an EMBL/GenBank/DDBJ whole genome shotgun (WGS) entry which is preliminary data.</text>
</comment>
<name>A0A812T954_9DINO</name>
<feature type="region of interest" description="Disordered" evidence="1">
    <location>
        <begin position="571"/>
        <end position="594"/>
    </location>
</feature>
<evidence type="ECO:0000256" key="1">
    <source>
        <dbReference type="SAM" id="MobiDB-lite"/>
    </source>
</evidence>
<accession>A0A812T954</accession>
<dbReference type="AlphaFoldDB" id="A0A812T954"/>